<gene>
    <name evidence="10" type="ORF">ABE957_13265</name>
</gene>
<feature type="transmembrane region" description="Helical" evidence="8">
    <location>
        <begin position="110"/>
        <end position="128"/>
    </location>
</feature>
<dbReference type="Proteomes" id="UP001472978">
    <property type="component" value="Unassembled WGS sequence"/>
</dbReference>
<organism evidence="10 11">
    <name type="scientific">Halomonas pelophila</name>
    <dbReference type="NCBI Taxonomy" id="3151122"/>
    <lineage>
        <taxon>Bacteria</taxon>
        <taxon>Pseudomonadati</taxon>
        <taxon>Pseudomonadota</taxon>
        <taxon>Gammaproteobacteria</taxon>
        <taxon>Oceanospirillales</taxon>
        <taxon>Halomonadaceae</taxon>
        <taxon>Halomonas</taxon>
    </lineage>
</organism>
<dbReference type="PROSITE" id="PS01219">
    <property type="entry name" value="AMMONIUM_TRANSP"/>
    <property type="match status" value="1"/>
</dbReference>
<feature type="transmembrane region" description="Helical" evidence="8">
    <location>
        <begin position="204"/>
        <end position="229"/>
    </location>
</feature>
<dbReference type="InterPro" id="IPR019879">
    <property type="entry name" value="Ammonium_transptr_marine"/>
</dbReference>
<feature type="transmembrane region" description="Helical" evidence="8">
    <location>
        <begin position="175"/>
        <end position="192"/>
    </location>
</feature>
<keyword evidence="7 8" id="KW-0924">Ammonia transport</keyword>
<comment type="subcellular location">
    <subcellularLocation>
        <location evidence="8">Cell membrane</location>
        <topology evidence="8">Multi-pass membrane protein</topology>
    </subcellularLocation>
    <subcellularLocation>
        <location evidence="1">Membrane</location>
        <topology evidence="1">Multi-pass membrane protein</topology>
    </subcellularLocation>
</comment>
<evidence type="ECO:0000256" key="1">
    <source>
        <dbReference type="ARBA" id="ARBA00004141"/>
    </source>
</evidence>
<dbReference type="Pfam" id="PF00909">
    <property type="entry name" value="Ammonium_transp"/>
    <property type="match status" value="1"/>
</dbReference>
<dbReference type="SUPFAM" id="SSF111352">
    <property type="entry name" value="Ammonium transporter"/>
    <property type="match status" value="1"/>
</dbReference>
<feature type="transmembrane region" description="Helical" evidence="8">
    <location>
        <begin position="249"/>
        <end position="268"/>
    </location>
</feature>
<keyword evidence="6 8" id="KW-0472">Membrane</keyword>
<evidence type="ECO:0000256" key="3">
    <source>
        <dbReference type="ARBA" id="ARBA00022448"/>
    </source>
</evidence>
<dbReference type="EMBL" id="JBEGCI010000011">
    <property type="protein sequence ID" value="MEQ6889642.1"/>
    <property type="molecule type" value="Genomic_DNA"/>
</dbReference>
<dbReference type="InterPro" id="IPR029020">
    <property type="entry name" value="Ammonium/urea_transptr"/>
</dbReference>
<feature type="transmembrane region" description="Helical" evidence="8">
    <location>
        <begin position="360"/>
        <end position="381"/>
    </location>
</feature>
<feature type="transmembrane region" description="Helical" evidence="8">
    <location>
        <begin position="50"/>
        <end position="69"/>
    </location>
</feature>
<keyword evidence="11" id="KW-1185">Reference proteome</keyword>
<accession>A0ABV1N7D8</accession>
<evidence type="ECO:0000256" key="6">
    <source>
        <dbReference type="ARBA" id="ARBA00023136"/>
    </source>
</evidence>
<feature type="transmembrane region" description="Helical" evidence="8">
    <location>
        <begin position="299"/>
        <end position="321"/>
    </location>
</feature>
<evidence type="ECO:0000313" key="10">
    <source>
        <dbReference type="EMBL" id="MEQ6889642.1"/>
    </source>
</evidence>
<feature type="transmembrane region" description="Helical" evidence="8">
    <location>
        <begin position="275"/>
        <end position="293"/>
    </location>
</feature>
<keyword evidence="3 8" id="KW-0813">Transport</keyword>
<feature type="transmembrane region" description="Helical" evidence="8">
    <location>
        <begin position="333"/>
        <end position="354"/>
    </location>
</feature>
<sequence>MSELPELSYALDTFYFLICGVLVMWMAAGFSMLEAGLVRSKNTAEILTKNIALFAIACTMYLLVGYYLMYSSDAGGFLPSLGALIGSENGVEAVLAGGDDAPYYSMRSDFFFQVVFVATAMSIVSGAVAERMKLWAFLAFAVVMTGFIYPVSGYWTWGGGWLAEVGYSDYAGSGIVHLAGAAAALAGVIVLGPRKGKYGKNGSIYAIPGANLPLATLGTFILWMGWFGFNGGSELKMSDVSSANNVAQVFVNTNAAAAGGVIAALILAKLWFRKADLTMSLNGALAGLVAITADPLSPSALGAALIGAVGGLLVVAAIVTLDKLKLDDPVGAISVHGVVGIWGVLAVPLTNSGAGFGPQIIGILGIFLWVFVASLIVWLILKAVMGIRVTEEEEYEGVDLTECGLEAYPEFGVAKS</sequence>
<dbReference type="InterPro" id="IPR024041">
    <property type="entry name" value="NH4_transpt_AmtB-like_dom"/>
</dbReference>
<dbReference type="NCBIfam" id="TIGR00836">
    <property type="entry name" value="amt"/>
    <property type="match status" value="1"/>
</dbReference>
<dbReference type="RefSeq" id="WP_349759160.1">
    <property type="nucleotide sequence ID" value="NZ_JBEGCI010000011.1"/>
</dbReference>
<dbReference type="PANTHER" id="PTHR11730">
    <property type="entry name" value="AMMONIUM TRANSPORTER"/>
    <property type="match status" value="1"/>
</dbReference>
<evidence type="ECO:0000256" key="8">
    <source>
        <dbReference type="RuleBase" id="RU362002"/>
    </source>
</evidence>
<evidence type="ECO:0000256" key="2">
    <source>
        <dbReference type="ARBA" id="ARBA00005887"/>
    </source>
</evidence>
<dbReference type="InterPro" id="IPR018047">
    <property type="entry name" value="Ammonium_transpt_CS"/>
</dbReference>
<name>A0ABV1N7D8_9GAMM</name>
<protein>
    <recommendedName>
        <fullName evidence="8">Ammonium transporter</fullName>
    </recommendedName>
</protein>
<comment type="caution">
    <text evidence="10">The sequence shown here is derived from an EMBL/GenBank/DDBJ whole genome shotgun (WGS) entry which is preliminary data.</text>
</comment>
<dbReference type="NCBIfam" id="TIGR03644">
    <property type="entry name" value="marine_trans_1"/>
    <property type="match status" value="1"/>
</dbReference>
<evidence type="ECO:0000313" key="11">
    <source>
        <dbReference type="Proteomes" id="UP001472978"/>
    </source>
</evidence>
<evidence type="ECO:0000256" key="7">
    <source>
        <dbReference type="ARBA" id="ARBA00023177"/>
    </source>
</evidence>
<feature type="transmembrane region" description="Helical" evidence="8">
    <location>
        <begin position="135"/>
        <end position="155"/>
    </location>
</feature>
<dbReference type="Gene3D" id="1.10.3430.10">
    <property type="entry name" value="Ammonium transporter AmtB like domains"/>
    <property type="match status" value="1"/>
</dbReference>
<keyword evidence="4 8" id="KW-0812">Transmembrane</keyword>
<feature type="domain" description="Ammonium transporter AmtB-like" evidence="9">
    <location>
        <begin position="16"/>
        <end position="408"/>
    </location>
</feature>
<dbReference type="InterPro" id="IPR001905">
    <property type="entry name" value="Ammonium_transpt"/>
</dbReference>
<evidence type="ECO:0000256" key="5">
    <source>
        <dbReference type="ARBA" id="ARBA00022989"/>
    </source>
</evidence>
<keyword evidence="5 8" id="KW-1133">Transmembrane helix</keyword>
<evidence type="ECO:0000256" key="4">
    <source>
        <dbReference type="ARBA" id="ARBA00022692"/>
    </source>
</evidence>
<dbReference type="PANTHER" id="PTHR11730:SF62">
    <property type="entry name" value="AMMONIUM TRANSPORTER SLL1017-RELATED"/>
    <property type="match status" value="1"/>
</dbReference>
<reference evidence="10 11" key="1">
    <citation type="submission" date="2024-05" db="EMBL/GenBank/DDBJ databases">
        <title>Halomonas sp. CS7 16S ribosomal RNA gene Genome sequencing and assembly.</title>
        <authorList>
            <person name="Yook S."/>
        </authorList>
    </citation>
    <scope>NUCLEOTIDE SEQUENCE [LARGE SCALE GENOMIC DNA]</scope>
    <source>
        <strain evidence="10 11">CS7</strain>
    </source>
</reference>
<proteinExistence type="inferred from homology"/>
<comment type="similarity">
    <text evidence="2 8">Belongs to the ammonia transporter channel (TC 1.A.11.2) family.</text>
</comment>
<evidence type="ECO:0000259" key="9">
    <source>
        <dbReference type="Pfam" id="PF00909"/>
    </source>
</evidence>
<feature type="transmembrane region" description="Helical" evidence="8">
    <location>
        <begin position="14"/>
        <end position="38"/>
    </location>
</feature>